<dbReference type="InterPro" id="IPR051717">
    <property type="entry name" value="MFS_MFSD6"/>
</dbReference>
<name>A0A1W0X8J4_HYPEX</name>
<feature type="compositionally biased region" description="Low complexity" evidence="6">
    <location>
        <begin position="623"/>
        <end position="635"/>
    </location>
</feature>
<feature type="transmembrane region" description="Helical" evidence="7">
    <location>
        <begin position="72"/>
        <end position="92"/>
    </location>
</feature>
<dbReference type="OrthoDB" id="10056177at2759"/>
<reference evidence="10" key="1">
    <citation type="submission" date="2017-01" db="EMBL/GenBank/DDBJ databases">
        <title>Comparative genomics of anhydrobiosis in the tardigrade Hypsibius dujardini.</title>
        <authorList>
            <person name="Yoshida Y."/>
            <person name="Koutsovoulos G."/>
            <person name="Laetsch D."/>
            <person name="Stevens L."/>
            <person name="Kumar S."/>
            <person name="Horikawa D."/>
            <person name="Ishino K."/>
            <person name="Komine S."/>
            <person name="Tomita M."/>
            <person name="Blaxter M."/>
            <person name="Arakawa K."/>
        </authorList>
    </citation>
    <scope>NUCLEOTIDE SEQUENCE [LARGE SCALE GENOMIC DNA]</scope>
    <source>
        <strain evidence="10">Z151</strain>
    </source>
</reference>
<keyword evidence="4 7" id="KW-1133">Transmembrane helix</keyword>
<evidence type="ECO:0000259" key="8">
    <source>
        <dbReference type="Pfam" id="PF12832"/>
    </source>
</evidence>
<feature type="transmembrane region" description="Helical" evidence="7">
    <location>
        <begin position="401"/>
        <end position="423"/>
    </location>
</feature>
<keyword evidence="5 7" id="KW-0472">Membrane</keyword>
<accession>A0A1W0X8J4</accession>
<organism evidence="9 10">
    <name type="scientific">Hypsibius exemplaris</name>
    <name type="common">Freshwater tardigrade</name>
    <dbReference type="NCBI Taxonomy" id="2072580"/>
    <lineage>
        <taxon>Eukaryota</taxon>
        <taxon>Metazoa</taxon>
        <taxon>Ecdysozoa</taxon>
        <taxon>Tardigrada</taxon>
        <taxon>Eutardigrada</taxon>
        <taxon>Parachela</taxon>
        <taxon>Hypsibioidea</taxon>
        <taxon>Hypsibiidae</taxon>
        <taxon>Hypsibius</taxon>
    </lineage>
</organism>
<feature type="domain" description="Major facilitator superfamily associated" evidence="8">
    <location>
        <begin position="36"/>
        <end position="559"/>
    </location>
</feature>
<feature type="transmembrane region" description="Helical" evidence="7">
    <location>
        <begin position="467"/>
        <end position="485"/>
    </location>
</feature>
<feature type="transmembrane region" description="Helical" evidence="7">
    <location>
        <begin position="435"/>
        <end position="455"/>
    </location>
</feature>
<feature type="transmembrane region" description="Helical" evidence="7">
    <location>
        <begin position="491"/>
        <end position="512"/>
    </location>
</feature>
<feature type="transmembrane region" description="Helical" evidence="7">
    <location>
        <begin position="283"/>
        <end position="307"/>
    </location>
</feature>
<evidence type="ECO:0000256" key="5">
    <source>
        <dbReference type="ARBA" id="ARBA00023136"/>
    </source>
</evidence>
<dbReference type="EMBL" id="MTYJ01000010">
    <property type="protein sequence ID" value="OQV23642.1"/>
    <property type="molecule type" value="Genomic_DNA"/>
</dbReference>
<dbReference type="InterPro" id="IPR036259">
    <property type="entry name" value="MFS_trans_sf"/>
</dbReference>
<feature type="transmembrane region" description="Helical" evidence="7">
    <location>
        <begin position="36"/>
        <end position="57"/>
    </location>
</feature>
<evidence type="ECO:0000256" key="3">
    <source>
        <dbReference type="ARBA" id="ARBA00022692"/>
    </source>
</evidence>
<evidence type="ECO:0000313" key="10">
    <source>
        <dbReference type="Proteomes" id="UP000192578"/>
    </source>
</evidence>
<feature type="transmembrane region" description="Helical" evidence="7">
    <location>
        <begin position="555"/>
        <end position="574"/>
    </location>
</feature>
<dbReference type="SUPFAM" id="SSF103473">
    <property type="entry name" value="MFS general substrate transporter"/>
    <property type="match status" value="2"/>
</dbReference>
<evidence type="ECO:0000256" key="7">
    <source>
        <dbReference type="SAM" id="Phobius"/>
    </source>
</evidence>
<protein>
    <submittedName>
        <fullName evidence="9">Major facilitator superfamily domain-containing protein 6</fullName>
    </submittedName>
</protein>
<evidence type="ECO:0000256" key="1">
    <source>
        <dbReference type="ARBA" id="ARBA00004141"/>
    </source>
</evidence>
<evidence type="ECO:0000313" key="9">
    <source>
        <dbReference type="EMBL" id="OQV23642.1"/>
    </source>
</evidence>
<dbReference type="InterPro" id="IPR024989">
    <property type="entry name" value="MFS_assoc_dom"/>
</dbReference>
<evidence type="ECO:0000256" key="4">
    <source>
        <dbReference type="ARBA" id="ARBA00022989"/>
    </source>
</evidence>
<dbReference type="Proteomes" id="UP000192578">
    <property type="component" value="Unassembled WGS sequence"/>
</dbReference>
<evidence type="ECO:0000256" key="2">
    <source>
        <dbReference type="ARBA" id="ARBA00005241"/>
    </source>
</evidence>
<dbReference type="GO" id="GO:0016020">
    <property type="term" value="C:membrane"/>
    <property type="evidence" value="ECO:0007669"/>
    <property type="project" value="UniProtKB-SubCell"/>
</dbReference>
<proteinExistence type="inferred from homology"/>
<keyword evidence="10" id="KW-1185">Reference proteome</keyword>
<keyword evidence="3 7" id="KW-0812">Transmembrane</keyword>
<feature type="transmembrane region" description="Helical" evidence="7">
    <location>
        <begin position="328"/>
        <end position="350"/>
    </location>
</feature>
<feature type="transmembrane region" description="Helical" evidence="7">
    <location>
        <begin position="101"/>
        <end position="121"/>
    </location>
</feature>
<feature type="transmembrane region" description="Helical" evidence="7">
    <location>
        <begin position="356"/>
        <end position="377"/>
    </location>
</feature>
<comment type="caution">
    <text evidence="9">The sequence shown here is derived from an EMBL/GenBank/DDBJ whole genome shotgun (WGS) entry which is preliminary data.</text>
</comment>
<dbReference type="PANTHER" id="PTHR16172">
    <property type="entry name" value="MAJOR FACILITATOR SUPERFAMILY DOMAIN-CONTAINING PROTEIN 6-LIKE"/>
    <property type="match status" value="1"/>
</dbReference>
<dbReference type="PANTHER" id="PTHR16172:SF41">
    <property type="entry name" value="MAJOR FACILITATOR SUPERFAMILY DOMAIN-CONTAINING PROTEIN 6-LIKE"/>
    <property type="match status" value="1"/>
</dbReference>
<evidence type="ECO:0000256" key="6">
    <source>
        <dbReference type="SAM" id="MobiDB-lite"/>
    </source>
</evidence>
<comment type="subcellular location">
    <subcellularLocation>
        <location evidence="1">Membrane</location>
        <topology evidence="1">Multi-pass membrane protein</topology>
    </subcellularLocation>
</comment>
<comment type="similarity">
    <text evidence="2">Belongs to the major facilitator superfamily. MFSD6 family.</text>
</comment>
<dbReference type="AlphaFoldDB" id="A0A1W0X8J4"/>
<gene>
    <name evidence="9" type="ORF">BV898_02385</name>
</gene>
<dbReference type="Pfam" id="PF12832">
    <property type="entry name" value="MFS_1_like"/>
    <property type="match status" value="1"/>
</dbReference>
<dbReference type="Gene3D" id="1.20.1250.20">
    <property type="entry name" value="MFS general substrate transporter like domains"/>
    <property type="match status" value="3"/>
</dbReference>
<sequence>MVPKSNEANAVVTVVDGTSEFLNKWKRRLHVNRKLLPLKVLLFIMSTGGHILFPYYVIHMLSIGLTLTESGIIYALIPVVGLFGQPLAGFLADKLGDSRKVAITFIMLGAVFNGLLCFTIPKYSKTVIKTPHDITGQSFRFVCTKNVADQTVGLTLLLPPTYKFPQADKCSLVVQSQFQQFNPNTDDTARCYESCEESSMILNRTTFDNSTSFWTLPNLKSPTKNDTSWSLENPWNVVALNPEKNGDSHFSTCPFEACVISCQLLPLNVSVVCHKDLVVGSHLLTFILYTAFRVLGAMAGASGMMLITSAAVQMVKKEQADYGFHQAFNVLGGIVSPPFGGYLVGVASAAKGQQDYSPIFIVFIALWTLGAILMWFMDFQLKPPAKKIWTNIGILIKNPRISAYVTVMFLIGAFYGILENYLFWYMQTFLASPKWLLGMTSTVSAVSALPVVFASTWIIKLCGHTKIFMVSFLLYGVRFLAYSFIYDPYLILPVEILEAFTFSLTWVVATIYNSKVAPVYVATLQGLTSALHYSVGRGVGSIIAGTLFDNFPPRLVYRMVAATAIGCGVVYAVLHYTWLRRAHNPKVDTATLPVSDEALVDNVRRQSIIGEFFVADLVESSEQLQPSEQEPPEQSTLLRRKV</sequence>
<feature type="region of interest" description="Disordered" evidence="6">
    <location>
        <begin position="623"/>
        <end position="642"/>
    </location>
</feature>